<dbReference type="GO" id="GO:0055085">
    <property type="term" value="P:transmembrane transport"/>
    <property type="evidence" value="ECO:0007669"/>
    <property type="project" value="InterPro"/>
</dbReference>
<dbReference type="AlphaFoldDB" id="A0A1I4YYE6"/>
<sequence>MKNLFVIALFFVTGFGFAQETSVEGNTVTSKQTAPVWPGCEDESDKKSCFNMNLMTHVKENYKYPKNDEGEYLRGKVTIKMEVNEEGIVVIKSVEGDNPKVNAAATEMIEKMPKMQPGTLDGKPSAISYTIPLNL</sequence>
<keyword evidence="1" id="KW-0732">Signal</keyword>
<dbReference type="RefSeq" id="WP_093406735.1">
    <property type="nucleotide sequence ID" value="NZ_FOVL01000004.1"/>
</dbReference>
<feature type="signal peptide" evidence="1">
    <location>
        <begin position="1"/>
        <end position="18"/>
    </location>
</feature>
<evidence type="ECO:0000313" key="4">
    <source>
        <dbReference type="Proteomes" id="UP000199153"/>
    </source>
</evidence>
<evidence type="ECO:0000313" key="3">
    <source>
        <dbReference type="EMBL" id="SFN42977.1"/>
    </source>
</evidence>
<feature type="domain" description="TonB C-terminal" evidence="2">
    <location>
        <begin position="62"/>
        <end position="134"/>
    </location>
</feature>
<feature type="chain" id="PRO_5011533025" evidence="1">
    <location>
        <begin position="19"/>
        <end position="135"/>
    </location>
</feature>
<accession>A0A1I4YYE6</accession>
<dbReference type="Proteomes" id="UP000199153">
    <property type="component" value="Unassembled WGS sequence"/>
</dbReference>
<dbReference type="OrthoDB" id="1522859at2"/>
<dbReference type="SUPFAM" id="SSF74653">
    <property type="entry name" value="TolA/TonB C-terminal domain"/>
    <property type="match status" value="1"/>
</dbReference>
<name>A0A1I4YYE6_9FLAO</name>
<evidence type="ECO:0000259" key="2">
    <source>
        <dbReference type="Pfam" id="PF03544"/>
    </source>
</evidence>
<dbReference type="STRING" id="287099.SAMN05660413_01032"/>
<evidence type="ECO:0000256" key="1">
    <source>
        <dbReference type="SAM" id="SignalP"/>
    </source>
</evidence>
<dbReference type="Pfam" id="PF03544">
    <property type="entry name" value="TonB_C"/>
    <property type="match status" value="1"/>
</dbReference>
<reference evidence="3 4" key="1">
    <citation type="submission" date="2016-10" db="EMBL/GenBank/DDBJ databases">
        <authorList>
            <person name="de Groot N.N."/>
        </authorList>
    </citation>
    <scope>NUCLEOTIDE SEQUENCE [LARGE SCALE GENOMIC DNA]</scope>
    <source>
        <strain evidence="3 4">DSM 17794</strain>
    </source>
</reference>
<keyword evidence="4" id="KW-1185">Reference proteome</keyword>
<dbReference type="InterPro" id="IPR037682">
    <property type="entry name" value="TonB_C"/>
</dbReference>
<proteinExistence type="predicted"/>
<dbReference type="EMBL" id="FOVL01000004">
    <property type="protein sequence ID" value="SFN42977.1"/>
    <property type="molecule type" value="Genomic_DNA"/>
</dbReference>
<dbReference type="Gene3D" id="3.30.1150.10">
    <property type="match status" value="1"/>
</dbReference>
<protein>
    <submittedName>
        <fullName evidence="3">TonB protein C-terminal</fullName>
    </submittedName>
</protein>
<gene>
    <name evidence="3" type="ORF">SAMN05660413_01032</name>
</gene>
<organism evidence="3 4">
    <name type="scientific">Salegentibacter flavus</name>
    <dbReference type="NCBI Taxonomy" id="287099"/>
    <lineage>
        <taxon>Bacteria</taxon>
        <taxon>Pseudomonadati</taxon>
        <taxon>Bacteroidota</taxon>
        <taxon>Flavobacteriia</taxon>
        <taxon>Flavobacteriales</taxon>
        <taxon>Flavobacteriaceae</taxon>
        <taxon>Salegentibacter</taxon>
    </lineage>
</organism>